<dbReference type="InterPro" id="IPR002168">
    <property type="entry name" value="Lipase_GDXG_HIS_AS"/>
</dbReference>
<dbReference type="Gene3D" id="3.40.50.1820">
    <property type="entry name" value="alpha/beta hydrolase"/>
    <property type="match status" value="1"/>
</dbReference>
<evidence type="ECO:0000313" key="5">
    <source>
        <dbReference type="Proteomes" id="UP001140560"/>
    </source>
</evidence>
<protein>
    <recommendedName>
        <fullName evidence="3">Alpha/beta hydrolase fold-3 domain-containing protein</fullName>
    </recommendedName>
</protein>
<proteinExistence type="inferred from homology"/>
<dbReference type="OrthoDB" id="2152029at2759"/>
<dbReference type="InterPro" id="IPR029058">
    <property type="entry name" value="AB_hydrolase_fold"/>
</dbReference>
<dbReference type="Pfam" id="PF07859">
    <property type="entry name" value="Abhydrolase_3"/>
    <property type="match status" value="1"/>
</dbReference>
<feature type="domain" description="Alpha/beta hydrolase fold-3" evidence="3">
    <location>
        <begin position="136"/>
        <end position="356"/>
    </location>
</feature>
<dbReference type="Proteomes" id="UP001140560">
    <property type="component" value="Unassembled WGS sequence"/>
</dbReference>
<keyword evidence="2" id="KW-0378">Hydrolase</keyword>
<dbReference type="InterPro" id="IPR050300">
    <property type="entry name" value="GDXG_lipolytic_enzyme"/>
</dbReference>
<dbReference type="SUPFAM" id="SSF53474">
    <property type="entry name" value="alpha/beta-Hydrolases"/>
    <property type="match status" value="1"/>
</dbReference>
<dbReference type="PROSITE" id="PS01173">
    <property type="entry name" value="LIPASE_GDXG_HIS"/>
    <property type="match status" value="1"/>
</dbReference>
<dbReference type="EMBL" id="JAPEUY010000001">
    <property type="protein sequence ID" value="KAJ4377975.1"/>
    <property type="molecule type" value="Genomic_DNA"/>
</dbReference>
<dbReference type="PANTHER" id="PTHR48081:SF8">
    <property type="entry name" value="ALPHA_BETA HYDROLASE FOLD-3 DOMAIN-CONTAINING PROTEIN-RELATED"/>
    <property type="match status" value="1"/>
</dbReference>
<organism evidence="4 5">
    <name type="scientific">Neocucurbitaria cava</name>
    <dbReference type="NCBI Taxonomy" id="798079"/>
    <lineage>
        <taxon>Eukaryota</taxon>
        <taxon>Fungi</taxon>
        <taxon>Dikarya</taxon>
        <taxon>Ascomycota</taxon>
        <taxon>Pezizomycotina</taxon>
        <taxon>Dothideomycetes</taxon>
        <taxon>Pleosporomycetidae</taxon>
        <taxon>Pleosporales</taxon>
        <taxon>Pleosporineae</taxon>
        <taxon>Cucurbitariaceae</taxon>
        <taxon>Neocucurbitaria</taxon>
    </lineage>
</organism>
<accession>A0A9W9CRG2</accession>
<comment type="similarity">
    <text evidence="1">Belongs to the 'GDXG' lipolytic enzyme family.</text>
</comment>
<evidence type="ECO:0000256" key="1">
    <source>
        <dbReference type="ARBA" id="ARBA00010515"/>
    </source>
</evidence>
<reference evidence="4" key="1">
    <citation type="submission" date="2022-10" db="EMBL/GenBank/DDBJ databases">
        <title>Tapping the CABI collections for fungal endophytes: first genome assemblies for Collariella, Neodidymelliopsis, Ascochyta clinopodiicola, Didymella pomorum, Didymosphaeria variabile, Neocosmospora piperis and Neocucurbitaria cava.</title>
        <authorList>
            <person name="Hill R."/>
        </authorList>
    </citation>
    <scope>NUCLEOTIDE SEQUENCE</scope>
    <source>
        <strain evidence="4">IMI 356814</strain>
    </source>
</reference>
<dbReference type="GO" id="GO:0016787">
    <property type="term" value="F:hydrolase activity"/>
    <property type="evidence" value="ECO:0007669"/>
    <property type="project" value="UniProtKB-KW"/>
</dbReference>
<evidence type="ECO:0000256" key="2">
    <source>
        <dbReference type="ARBA" id="ARBA00022801"/>
    </source>
</evidence>
<name>A0A9W9CRG2_9PLEO</name>
<evidence type="ECO:0000313" key="4">
    <source>
        <dbReference type="EMBL" id="KAJ4377975.1"/>
    </source>
</evidence>
<sequence length="383" mass="42822">MFSTPSRAMAIFAYQPFKAIYVFVALGFELARLPVFLVKYLVSYGRQHPEWTFRQAITVRIFYSAVYHISQIQLKTPLPLAPGPEKERFVSCKPAQDRYYKGPLRNNTEIKPVEVGATWYPAPLSAASEKINIRVILHIHGGAFVTGDGRTGASGYMARKLLKHSTATHVFCPQYRLSTLPASKTSNPFPAALQDSLTSYLYLINDLKIAPGDIILSGDSAGGNLSISLLRYIVEYGSDLGLSNPSACLLWSPWTNPADITASYVHDNDHFATDYLSPTFTHWGSEAYAGLSGLQSLDQPYVSHKNRPFRTKVPLWVNTGGGEVLYYDDKEWFNMMKEADNDVTLDVEKHVPHDVLLIGNMLGFDKEATDCAKRAGEWLRTKR</sequence>
<dbReference type="PANTHER" id="PTHR48081">
    <property type="entry name" value="AB HYDROLASE SUPERFAMILY PROTEIN C4A8.06C"/>
    <property type="match status" value="1"/>
</dbReference>
<keyword evidence="5" id="KW-1185">Reference proteome</keyword>
<comment type="caution">
    <text evidence="4">The sequence shown here is derived from an EMBL/GenBank/DDBJ whole genome shotgun (WGS) entry which is preliminary data.</text>
</comment>
<evidence type="ECO:0000259" key="3">
    <source>
        <dbReference type="Pfam" id="PF07859"/>
    </source>
</evidence>
<gene>
    <name evidence="4" type="ORF">N0V83_000805</name>
</gene>
<dbReference type="InterPro" id="IPR013094">
    <property type="entry name" value="AB_hydrolase_3"/>
</dbReference>
<dbReference type="AlphaFoldDB" id="A0A9W9CRG2"/>